<protein>
    <submittedName>
        <fullName evidence="2">TIGR02677 family protein</fullName>
    </submittedName>
</protein>
<evidence type="ECO:0000256" key="1">
    <source>
        <dbReference type="SAM" id="MobiDB-lite"/>
    </source>
</evidence>
<feature type="compositionally biased region" description="Polar residues" evidence="1">
    <location>
        <begin position="537"/>
        <end position="551"/>
    </location>
</feature>
<proteinExistence type="predicted"/>
<feature type="region of interest" description="Disordered" evidence="1">
    <location>
        <begin position="526"/>
        <end position="551"/>
    </location>
</feature>
<accession>A0ABZ2QY02</accession>
<gene>
    <name evidence="2" type="ORF">WAB15_30425</name>
</gene>
<dbReference type="InterPro" id="IPR013493">
    <property type="entry name" value="CHP02677"/>
</dbReference>
<dbReference type="Proteomes" id="UP001626628">
    <property type="component" value="Chromosome"/>
</dbReference>
<keyword evidence="3" id="KW-1185">Reference proteome</keyword>
<evidence type="ECO:0000313" key="3">
    <source>
        <dbReference type="Proteomes" id="UP001626628"/>
    </source>
</evidence>
<feature type="compositionally biased region" description="Basic and acidic residues" evidence="1">
    <location>
        <begin position="399"/>
        <end position="416"/>
    </location>
</feature>
<dbReference type="EMBL" id="CP147982">
    <property type="protein sequence ID" value="WXK79968.1"/>
    <property type="molecule type" value="Genomic_DNA"/>
</dbReference>
<feature type="region of interest" description="Disordered" evidence="1">
    <location>
        <begin position="1"/>
        <end position="24"/>
    </location>
</feature>
<dbReference type="NCBIfam" id="TIGR02677">
    <property type="entry name" value="TIGR02677 family protein"/>
    <property type="match status" value="1"/>
</dbReference>
<feature type="region of interest" description="Disordered" evidence="1">
    <location>
        <begin position="397"/>
        <end position="416"/>
    </location>
</feature>
<dbReference type="Pfam" id="PF09660">
    <property type="entry name" value="DUF2397"/>
    <property type="match status" value="1"/>
</dbReference>
<evidence type="ECO:0000313" key="2">
    <source>
        <dbReference type="EMBL" id="WXK79968.1"/>
    </source>
</evidence>
<organism evidence="2 3">
    <name type="scientific">Streptomyces sirii</name>
    <dbReference type="NCBI Taxonomy" id="3127701"/>
    <lineage>
        <taxon>Bacteria</taxon>
        <taxon>Bacillati</taxon>
        <taxon>Actinomycetota</taxon>
        <taxon>Actinomycetes</taxon>
        <taxon>Kitasatosporales</taxon>
        <taxon>Streptomycetaceae</taxon>
        <taxon>Streptomyces</taxon>
    </lineage>
</organism>
<name>A0ABZ2QY02_9ACTN</name>
<reference evidence="2 3" key="1">
    <citation type="submission" date="2024-03" db="EMBL/GenBank/DDBJ databases">
        <title>The complete genome of Streptomyces sirii sp.nov.</title>
        <authorList>
            <person name="Zakalyukina Y.V."/>
            <person name="Belik A.R."/>
            <person name="Biryukov M.V."/>
            <person name="Baturina O.A."/>
            <person name="Kabilov M.R."/>
        </authorList>
    </citation>
    <scope>NUCLEOTIDE SEQUENCE [LARGE SCALE GENOMIC DNA]</scope>
    <source>
        <strain evidence="2 3">BP-8</strain>
    </source>
</reference>
<dbReference type="RefSeq" id="WP_407288168.1">
    <property type="nucleotide sequence ID" value="NZ_CP147982.1"/>
</dbReference>
<sequence>MTFETSGPAQSPPEPPAPSLGDYTPFTHLTVPNAALYRQVMRAFLAAKERFAVHLRPEDVHAALDADTRPGDIESVVKALDSLVGWGNLRADPDHARVTAVEDFYRRRFIYQLTRAGEAAEVALGTYDEALGRRGELQAVALHDIVTQLRALLVIAGEGKPDPAKAHIALSVLTARFTDLADNARAFMGSLQRTIDLHDIEVEAFLAYKDRLIQYLERFIQDLITLGGRIALLIGELEEQGRVEPLLSLAAGREAADAAPEDAEHAEAVAYEKWAARWFGLAQWFVSGEGRESQARLLRGRALSAIPQLLAVVRQLNERRAGRSDRSADFRTLARWFAQAPDDAARHRLWRAAFGLYSSRHLTVDADTLAERVAVPEPASTPWAEARPLRISPQLRRTGSYERRGKPRRVADRGAAKRRLAEIAARQAGEARQARERLATGGPVRLSRMGELDPLAFQLFLRLLGDALATWRPGMTTTAATSGDGSMEIRLTALDDGRTAEVRTPDGVFRGPDHVIDIVDLTASHSGRFTPAPVPRQGTSAQLTPQPTEDR</sequence>